<name>A0ACC1S228_9HYPO</name>
<dbReference type="EMBL" id="JANRMS010001172">
    <property type="protein sequence ID" value="KAJ3530431.1"/>
    <property type="molecule type" value="Genomic_DNA"/>
</dbReference>
<protein>
    <submittedName>
        <fullName evidence="1">Uncharacterized protein</fullName>
    </submittedName>
</protein>
<accession>A0ACC1S228</accession>
<proteinExistence type="predicted"/>
<gene>
    <name evidence="1" type="ORF">NM208_g9335</name>
</gene>
<organism evidence="1 2">
    <name type="scientific">Fusarium decemcellulare</name>
    <dbReference type="NCBI Taxonomy" id="57161"/>
    <lineage>
        <taxon>Eukaryota</taxon>
        <taxon>Fungi</taxon>
        <taxon>Dikarya</taxon>
        <taxon>Ascomycota</taxon>
        <taxon>Pezizomycotina</taxon>
        <taxon>Sordariomycetes</taxon>
        <taxon>Hypocreomycetidae</taxon>
        <taxon>Hypocreales</taxon>
        <taxon>Nectriaceae</taxon>
        <taxon>Fusarium</taxon>
        <taxon>Fusarium decemcellulare species complex</taxon>
    </lineage>
</organism>
<comment type="caution">
    <text evidence="1">The sequence shown here is derived from an EMBL/GenBank/DDBJ whole genome shotgun (WGS) entry which is preliminary data.</text>
</comment>
<keyword evidence="2" id="KW-1185">Reference proteome</keyword>
<evidence type="ECO:0000313" key="1">
    <source>
        <dbReference type="EMBL" id="KAJ3530431.1"/>
    </source>
</evidence>
<sequence length="344" mass="38118">MPLKDLITKYLRVHRRRDSQEEKKEEQVKEDQEQNKAQPASLSPPPIQQPSQAVPAVVVKPVTKQGGHSGGGSGGGETRTTTTPTPNQQSIPSTAATTGAAAARAPTPTPTPKPSGTTSTTNGSRRGGRSQHTLWARLRSLQWFWCCRRQQALLMSLAVGLGSPYKLWNSDIPDSFPESCREALSQDIDCPFVAPKEDVMGYNVLKGPIGASYCTDPCRSSLNTFLANLIGSCGDDKYKFWKTLPKEQTAVEFARSIVWSRDILCLEDESSFCLEALYSQERGPCSECALKYLALLFESDEAPPELAREEYERTLIKCSIPKDSELYNYRSKSYSDLYEGFEEL</sequence>
<evidence type="ECO:0000313" key="2">
    <source>
        <dbReference type="Proteomes" id="UP001148629"/>
    </source>
</evidence>
<dbReference type="Proteomes" id="UP001148629">
    <property type="component" value="Unassembled WGS sequence"/>
</dbReference>
<reference evidence="1" key="1">
    <citation type="submission" date="2022-08" db="EMBL/GenBank/DDBJ databases">
        <title>Genome Sequence of Fusarium decemcellulare.</title>
        <authorList>
            <person name="Buettner E."/>
        </authorList>
    </citation>
    <scope>NUCLEOTIDE SEQUENCE</scope>
    <source>
        <strain evidence="1">Babe19</strain>
    </source>
</reference>